<sequence length="230" mass="25876">MNIIQSFVVLIVAFSAHHRHLRLEPTGHFHAFFTGDSFFITCSAGPNTGATRLTWQSPNGRDITTSTGRVHVEAAPDNPYGLELVFEDVKYEDRGTYICSAIIDGREAKTHFVLTVYLSITFWGTPEHQTGKEGTDFMVMCNVRSDPSPIISWYVNGSLILDGSKYTITEDGLYIRSLKPTDYGNYTCRAFVVTPHSSQMKDKDITVHVHCTVCLSHYYILSQDSMSRTF</sequence>
<dbReference type="AlphaFoldDB" id="A0A8X6PIT2"/>
<protein>
    <recommendedName>
        <fullName evidence="3">Ig-like domain-containing protein</fullName>
    </recommendedName>
</protein>
<dbReference type="PANTHER" id="PTHR44170:SF6">
    <property type="entry name" value="CONTACTIN"/>
    <property type="match status" value="1"/>
</dbReference>
<dbReference type="GO" id="GO:0016020">
    <property type="term" value="C:membrane"/>
    <property type="evidence" value="ECO:0007669"/>
    <property type="project" value="UniProtKB-SubCell"/>
</dbReference>
<feature type="domain" description="Ig-like" evidence="3">
    <location>
        <begin position="133"/>
        <end position="206"/>
    </location>
</feature>
<dbReference type="InterPro" id="IPR036179">
    <property type="entry name" value="Ig-like_dom_sf"/>
</dbReference>
<keyword evidence="1" id="KW-0677">Repeat</keyword>
<dbReference type="Proteomes" id="UP000887013">
    <property type="component" value="Unassembled WGS sequence"/>
</dbReference>
<dbReference type="PROSITE" id="PS50835">
    <property type="entry name" value="IG_LIKE"/>
    <property type="match status" value="2"/>
</dbReference>
<dbReference type="InterPro" id="IPR007110">
    <property type="entry name" value="Ig-like_dom"/>
</dbReference>
<keyword evidence="2" id="KW-1015">Disulfide bond</keyword>
<dbReference type="GO" id="GO:0098609">
    <property type="term" value="P:cell-cell adhesion"/>
    <property type="evidence" value="ECO:0007669"/>
    <property type="project" value="TreeGrafter"/>
</dbReference>
<dbReference type="SMART" id="SM00409">
    <property type="entry name" value="IG"/>
    <property type="match status" value="2"/>
</dbReference>
<dbReference type="InterPro" id="IPR013151">
    <property type="entry name" value="Immunoglobulin_dom"/>
</dbReference>
<dbReference type="Pfam" id="PF13927">
    <property type="entry name" value="Ig_3"/>
    <property type="match status" value="1"/>
</dbReference>
<gene>
    <name evidence="4" type="primary">AVEN_100529_1</name>
    <name evidence="4" type="ORF">NPIL_382161</name>
</gene>
<proteinExistence type="predicted"/>
<dbReference type="SMART" id="SM00408">
    <property type="entry name" value="IGc2"/>
    <property type="match status" value="2"/>
</dbReference>
<accession>A0A8X6PIT2</accession>
<keyword evidence="5" id="KW-1185">Reference proteome</keyword>
<dbReference type="InterPro" id="IPR003599">
    <property type="entry name" value="Ig_sub"/>
</dbReference>
<dbReference type="InterPro" id="IPR013783">
    <property type="entry name" value="Ig-like_fold"/>
</dbReference>
<evidence type="ECO:0000313" key="4">
    <source>
        <dbReference type="EMBL" id="GFT73291.1"/>
    </source>
</evidence>
<evidence type="ECO:0000313" key="5">
    <source>
        <dbReference type="Proteomes" id="UP000887013"/>
    </source>
</evidence>
<name>A0A8X6PIT2_NEPPI</name>
<evidence type="ECO:0000256" key="1">
    <source>
        <dbReference type="ARBA" id="ARBA00022737"/>
    </source>
</evidence>
<dbReference type="SUPFAM" id="SSF48726">
    <property type="entry name" value="Immunoglobulin"/>
    <property type="match status" value="2"/>
</dbReference>
<dbReference type="EMBL" id="BMAW01070443">
    <property type="protein sequence ID" value="GFT73291.1"/>
    <property type="molecule type" value="Genomic_DNA"/>
</dbReference>
<dbReference type="Gene3D" id="2.60.40.10">
    <property type="entry name" value="Immunoglobulins"/>
    <property type="match status" value="2"/>
</dbReference>
<dbReference type="InterPro" id="IPR003598">
    <property type="entry name" value="Ig_sub2"/>
</dbReference>
<reference evidence="4" key="1">
    <citation type="submission" date="2020-08" db="EMBL/GenBank/DDBJ databases">
        <title>Multicomponent nature underlies the extraordinary mechanical properties of spider dragline silk.</title>
        <authorList>
            <person name="Kono N."/>
            <person name="Nakamura H."/>
            <person name="Mori M."/>
            <person name="Yoshida Y."/>
            <person name="Ohtoshi R."/>
            <person name="Malay A.D."/>
            <person name="Moran D.A.P."/>
            <person name="Tomita M."/>
            <person name="Numata K."/>
            <person name="Arakawa K."/>
        </authorList>
    </citation>
    <scope>NUCLEOTIDE SEQUENCE</scope>
</reference>
<organism evidence="4 5">
    <name type="scientific">Nephila pilipes</name>
    <name type="common">Giant wood spider</name>
    <name type="synonym">Nephila maculata</name>
    <dbReference type="NCBI Taxonomy" id="299642"/>
    <lineage>
        <taxon>Eukaryota</taxon>
        <taxon>Metazoa</taxon>
        <taxon>Ecdysozoa</taxon>
        <taxon>Arthropoda</taxon>
        <taxon>Chelicerata</taxon>
        <taxon>Arachnida</taxon>
        <taxon>Araneae</taxon>
        <taxon>Araneomorphae</taxon>
        <taxon>Entelegynae</taxon>
        <taxon>Araneoidea</taxon>
        <taxon>Nephilidae</taxon>
        <taxon>Nephila</taxon>
    </lineage>
</organism>
<evidence type="ECO:0000259" key="3">
    <source>
        <dbReference type="PROSITE" id="PS50835"/>
    </source>
</evidence>
<comment type="caution">
    <text evidence="4">The sequence shown here is derived from an EMBL/GenBank/DDBJ whole genome shotgun (WGS) entry which is preliminary data.</text>
</comment>
<dbReference type="OrthoDB" id="9355041at2759"/>
<dbReference type="Pfam" id="PF00047">
    <property type="entry name" value="ig"/>
    <property type="match status" value="1"/>
</dbReference>
<feature type="domain" description="Ig-like" evidence="3">
    <location>
        <begin position="25"/>
        <end position="115"/>
    </location>
</feature>
<dbReference type="PANTHER" id="PTHR44170">
    <property type="entry name" value="PROTEIN SIDEKICK"/>
    <property type="match status" value="1"/>
</dbReference>
<evidence type="ECO:0000256" key="2">
    <source>
        <dbReference type="ARBA" id="ARBA00023157"/>
    </source>
</evidence>